<evidence type="ECO:0000259" key="10">
    <source>
        <dbReference type="Pfam" id="PF00324"/>
    </source>
</evidence>
<keyword evidence="3" id="KW-1003">Cell membrane</keyword>
<feature type="transmembrane region" description="Helical" evidence="9">
    <location>
        <begin position="301"/>
        <end position="322"/>
    </location>
</feature>
<evidence type="ECO:0000256" key="4">
    <source>
        <dbReference type="ARBA" id="ARBA00022692"/>
    </source>
</evidence>
<evidence type="ECO:0000256" key="5">
    <source>
        <dbReference type="ARBA" id="ARBA00022970"/>
    </source>
</evidence>
<feature type="transmembrane region" description="Helical" evidence="9">
    <location>
        <begin position="432"/>
        <end position="453"/>
    </location>
</feature>
<dbReference type="InterPro" id="IPR050524">
    <property type="entry name" value="APC_YAT"/>
</dbReference>
<gene>
    <name evidence="11" type="primary">GAP1</name>
</gene>
<keyword evidence="4 9" id="KW-0812">Transmembrane</keyword>
<comment type="subcellular location">
    <subcellularLocation>
        <location evidence="1">Cell membrane</location>
        <topology evidence="1">Multi-pass membrane protein</topology>
    </subcellularLocation>
</comment>
<evidence type="ECO:0000256" key="2">
    <source>
        <dbReference type="ARBA" id="ARBA00022448"/>
    </source>
</evidence>
<organism evidence="11">
    <name type="scientific">Penicillium chrysogenum</name>
    <name type="common">Penicillium notatum</name>
    <dbReference type="NCBI Taxonomy" id="5076"/>
    <lineage>
        <taxon>Eukaryota</taxon>
        <taxon>Fungi</taxon>
        <taxon>Dikarya</taxon>
        <taxon>Ascomycota</taxon>
        <taxon>Pezizomycotina</taxon>
        <taxon>Eurotiomycetes</taxon>
        <taxon>Eurotiomycetidae</taxon>
        <taxon>Eurotiales</taxon>
        <taxon>Aspergillaceae</taxon>
        <taxon>Penicillium</taxon>
        <taxon>Penicillium chrysogenum species complex</taxon>
    </lineage>
</organism>
<proteinExistence type="predicted"/>
<dbReference type="NCBIfam" id="TIGR00913">
    <property type="entry name" value="2A0310"/>
    <property type="match status" value="1"/>
</dbReference>
<evidence type="ECO:0000256" key="7">
    <source>
        <dbReference type="ARBA" id="ARBA00023136"/>
    </source>
</evidence>
<evidence type="ECO:0000256" key="8">
    <source>
        <dbReference type="SAM" id="MobiDB-lite"/>
    </source>
</evidence>
<feature type="transmembrane region" description="Helical" evidence="9">
    <location>
        <begin position="157"/>
        <end position="176"/>
    </location>
</feature>
<keyword evidence="5" id="KW-0029">Amino-acid transport</keyword>
<evidence type="ECO:0000256" key="1">
    <source>
        <dbReference type="ARBA" id="ARBA00004651"/>
    </source>
</evidence>
<feature type="region of interest" description="Disordered" evidence="8">
    <location>
        <begin position="1"/>
        <end position="25"/>
    </location>
</feature>
<evidence type="ECO:0000313" key="11">
    <source>
        <dbReference type="EMBL" id="AAS10168.1"/>
    </source>
</evidence>
<evidence type="ECO:0000256" key="9">
    <source>
        <dbReference type="SAM" id="Phobius"/>
    </source>
</evidence>
<reference evidence="11" key="1">
    <citation type="journal article" date="2004" name="Appl. Environ. Microbiol.">
        <title>Uptake of the beta-lactam precursor alpha-aminoadipic acid in Penicillium chrysogenum is mediated by the acidic and the general amino acid permease.</title>
        <authorList>
            <person name="Trip H."/>
            <person name="Evers M.E."/>
            <person name="Kiel J.A."/>
            <person name="Driessen A.J."/>
        </authorList>
    </citation>
    <scope>NUCLEOTIDE SEQUENCE</scope>
</reference>
<keyword evidence="7 9" id="KW-0472">Membrane</keyword>
<feature type="transmembrane region" description="Helical" evidence="9">
    <location>
        <begin position="474"/>
        <end position="498"/>
    </location>
</feature>
<sequence>MEEKKFEAVQTGAEAPPAYGDSSPTRGGIGQRIFDSFKRDPNHTVTGHVGADGSGFDAETAAHNTAHSPLQRRLKGRHLQMIAIGGSIGTGLFVGSGSVLATGGPASVLIAYILIGCMLYCTVHALGEMAVLFPVAGSFAHYSTRFVDPAWGFAMGWNYALQWLIVLPLEIVAASITVDYWNPGVSNAAWVTIFWVMIVSINLFGVRGYGEAEFVFSLIKVIAVIGFIILGIILNCGGGPQGGYIGARYWYDPGAFRNGFKGLCSVFVNAAFAFAGTELVGLAAAETTNPRKSLPTAVKQVFWRIALFYIVSLTLVGLLVRYDDERLISGSSSADAKASPFVIAIENAGIKALPSIMNVVIMIAVLSVGNSSVYGSSRTLAALAEQGQAPKFLAYIDRKGRPLPAIIIASILGLLSYLAASDVQTTAFEWMMAISGLSSIFTGVPCVRAHILFRRAWKKQGHSLDELAFRSQPGVIGSWVGFIFNCLVLVAQFWVGFAPIGYADMTSQEIAYKFFSVYLAAPVVLICYIGYKIMYKTKFVRTSEVDLVTGRRDLDIQHLIEQEMAEQREWPKWKKVYKFFC</sequence>
<feature type="transmembrane region" description="Helical" evidence="9">
    <location>
        <begin position="510"/>
        <end position="531"/>
    </location>
</feature>
<evidence type="ECO:0000256" key="3">
    <source>
        <dbReference type="ARBA" id="ARBA00022475"/>
    </source>
</evidence>
<dbReference type="PROSITE" id="PS00218">
    <property type="entry name" value="AMINO_ACID_PERMEASE_1"/>
    <property type="match status" value="1"/>
</dbReference>
<dbReference type="GO" id="GO:0005886">
    <property type="term" value="C:plasma membrane"/>
    <property type="evidence" value="ECO:0007669"/>
    <property type="project" value="UniProtKB-SubCell"/>
</dbReference>
<dbReference type="EMBL" id="AY456274">
    <property type="protein sequence ID" value="AAS10168.1"/>
    <property type="molecule type" value="Genomic_DNA"/>
</dbReference>
<feature type="transmembrane region" description="Helical" evidence="9">
    <location>
        <begin position="109"/>
        <end position="136"/>
    </location>
</feature>
<dbReference type="FunFam" id="1.20.1740.10:FF:000017">
    <property type="entry name" value="Amino acid permease"/>
    <property type="match status" value="1"/>
</dbReference>
<dbReference type="Gene3D" id="1.20.1740.10">
    <property type="entry name" value="Amino acid/polyamine transporter I"/>
    <property type="match status" value="1"/>
</dbReference>
<dbReference type="InterPro" id="IPR004840">
    <property type="entry name" value="Amino_acid_permease_CS"/>
</dbReference>
<dbReference type="InterPro" id="IPR004762">
    <property type="entry name" value="Amino_acid_permease_fungi"/>
</dbReference>
<feature type="transmembrane region" description="Helical" evidence="9">
    <location>
        <begin position="218"/>
        <end position="240"/>
    </location>
</feature>
<feature type="transmembrane region" description="Helical" evidence="9">
    <location>
        <begin position="81"/>
        <end position="103"/>
    </location>
</feature>
<keyword evidence="6 9" id="KW-1133">Transmembrane helix</keyword>
<dbReference type="GO" id="GO:0015171">
    <property type="term" value="F:amino acid transmembrane transporter activity"/>
    <property type="evidence" value="ECO:0007669"/>
    <property type="project" value="TreeGrafter"/>
</dbReference>
<dbReference type="PANTHER" id="PTHR43341:SF1">
    <property type="entry name" value="GENERAL AMINO-ACID PERMEASE GAP1"/>
    <property type="match status" value="1"/>
</dbReference>
<keyword evidence="2" id="KW-0813">Transport</keyword>
<feature type="transmembrane region" description="Helical" evidence="9">
    <location>
        <begin position="402"/>
        <end position="420"/>
    </location>
</feature>
<feature type="domain" description="Amino acid permease/ SLC12A" evidence="10">
    <location>
        <begin position="78"/>
        <end position="541"/>
    </location>
</feature>
<name>Q6SKV6_PENCH</name>
<feature type="transmembrane region" description="Helical" evidence="9">
    <location>
        <begin position="260"/>
        <end position="280"/>
    </location>
</feature>
<dbReference type="Pfam" id="PF00324">
    <property type="entry name" value="AA_permease"/>
    <property type="match status" value="1"/>
</dbReference>
<dbReference type="InterPro" id="IPR004841">
    <property type="entry name" value="AA-permease/SLC12A_dom"/>
</dbReference>
<feature type="transmembrane region" description="Helical" evidence="9">
    <location>
        <begin position="188"/>
        <end position="206"/>
    </location>
</feature>
<dbReference type="PANTHER" id="PTHR43341">
    <property type="entry name" value="AMINO ACID PERMEASE"/>
    <property type="match status" value="1"/>
</dbReference>
<dbReference type="PIRSF" id="PIRSF006060">
    <property type="entry name" value="AA_transporter"/>
    <property type="match status" value="1"/>
</dbReference>
<evidence type="ECO:0000256" key="6">
    <source>
        <dbReference type="ARBA" id="ARBA00022989"/>
    </source>
</evidence>
<protein>
    <submittedName>
        <fullName evidence="11">General amino acid permease</fullName>
    </submittedName>
</protein>
<dbReference type="AlphaFoldDB" id="Q6SKV6"/>
<accession>Q6SKV6</accession>